<dbReference type="Gene3D" id="3.90.1010.20">
    <property type="match status" value="1"/>
</dbReference>
<name>A0A943XWF0_9FIRM</name>
<organism evidence="1 2">
    <name type="scientific">Peptoniphilus harei</name>
    <dbReference type="NCBI Taxonomy" id="54005"/>
    <lineage>
        <taxon>Bacteria</taxon>
        <taxon>Bacillati</taxon>
        <taxon>Bacillota</taxon>
        <taxon>Tissierellia</taxon>
        <taxon>Tissierellales</taxon>
        <taxon>Peptoniphilaceae</taxon>
        <taxon>Peptoniphilus</taxon>
    </lineage>
</organism>
<accession>A0A943XWF0</accession>
<dbReference type="EMBL" id="JAGZZP010000012">
    <property type="protein sequence ID" value="MBS6535486.1"/>
    <property type="molecule type" value="Genomic_DNA"/>
</dbReference>
<evidence type="ECO:0000313" key="1">
    <source>
        <dbReference type="EMBL" id="MBS6535486.1"/>
    </source>
</evidence>
<proteinExistence type="predicted"/>
<dbReference type="GeneID" id="96993402"/>
<protein>
    <submittedName>
        <fullName evidence="1">Uncharacterized protein</fullName>
    </submittedName>
</protein>
<reference evidence="1" key="1">
    <citation type="submission" date="2021-02" db="EMBL/GenBank/DDBJ databases">
        <title>Infant gut strain persistence is associated with maternal origin, phylogeny, and functional potential including surface adhesion and iron acquisition.</title>
        <authorList>
            <person name="Lou Y.C."/>
        </authorList>
    </citation>
    <scope>NUCLEOTIDE SEQUENCE</scope>
    <source>
        <strain evidence="1">L3_060_052G1_dasL3_060_052G1_concoct_1</strain>
    </source>
</reference>
<comment type="caution">
    <text evidence="1">The sequence shown here is derived from an EMBL/GenBank/DDBJ whole genome shotgun (WGS) entry which is preliminary data.</text>
</comment>
<sequence>MTGATQSYNQFVEAANDAINQAK</sequence>
<dbReference type="RefSeq" id="WP_197721012.1">
    <property type="nucleotide sequence ID" value="NZ_CP068103.1"/>
</dbReference>
<dbReference type="AlphaFoldDB" id="A0A943XWF0"/>
<dbReference type="Proteomes" id="UP000748991">
    <property type="component" value="Unassembled WGS sequence"/>
</dbReference>
<gene>
    <name evidence="1" type="ORF">KH327_06605</name>
</gene>
<evidence type="ECO:0000313" key="2">
    <source>
        <dbReference type="Proteomes" id="UP000748991"/>
    </source>
</evidence>